<protein>
    <submittedName>
        <fullName evidence="1">Uncharacterized protein</fullName>
    </submittedName>
</protein>
<gene>
    <name evidence="1" type="ORF">BN938_1064</name>
</gene>
<dbReference type="AlphaFoldDB" id="A0A060R7F6"/>
<organism evidence="1 2">
    <name type="scientific">Mucinivorans hirudinis</name>
    <dbReference type="NCBI Taxonomy" id="1433126"/>
    <lineage>
        <taxon>Bacteria</taxon>
        <taxon>Pseudomonadati</taxon>
        <taxon>Bacteroidota</taxon>
        <taxon>Bacteroidia</taxon>
        <taxon>Bacteroidales</taxon>
        <taxon>Rikenellaceae</taxon>
        <taxon>Mucinivorans</taxon>
    </lineage>
</organism>
<evidence type="ECO:0000313" key="2">
    <source>
        <dbReference type="Proteomes" id="UP000027616"/>
    </source>
</evidence>
<dbReference type="Pfam" id="PF19509">
    <property type="entry name" value="DUF6043"/>
    <property type="match status" value="1"/>
</dbReference>
<proteinExistence type="predicted"/>
<dbReference type="InterPro" id="IPR046106">
    <property type="entry name" value="DUF6043"/>
</dbReference>
<sequence length="293" mass="33368">MSQQEYDAFREQMKQWMFDNSDIYDEFEEMMNSQSDMGVQQIMAQAMTLIPEYGKLISKKINSGNADDVAEVEAAFEKANLAEELVNQFGKASTVPAMICWLFFGRSFETMVENLERIVKDPTQNQSDKLFATQAIKLVIEQSIISGIRTAEDWGKYGNLRNITNNNNALEWALSNLEESDEELTPLNRPEQVSVLDGMILLDGEKKKMLLDKIGEYINTGVKGKRVAFMILALRGLGYLPEITSDRQLFMALKTHFNTYIGSDKSIYAYLENGISTQFKSEIDNLTVYFKVD</sequence>
<dbReference type="Proteomes" id="UP000027616">
    <property type="component" value="Chromosome I"/>
</dbReference>
<dbReference type="eggNOG" id="ENOG5033Q5D">
    <property type="taxonomic scope" value="Bacteria"/>
</dbReference>
<name>A0A060R7F6_9BACT</name>
<dbReference type="HOGENOM" id="CLU_076291_0_0_10"/>
<evidence type="ECO:0000313" key="1">
    <source>
        <dbReference type="EMBL" id="CDN31160.1"/>
    </source>
</evidence>
<accession>A0A060R7F6</accession>
<dbReference type="STRING" id="1433126.BN938_1064"/>
<dbReference type="OrthoDB" id="1061777at2"/>
<dbReference type="EMBL" id="HG934468">
    <property type="protein sequence ID" value="CDN31160.1"/>
    <property type="molecule type" value="Genomic_DNA"/>
</dbReference>
<keyword evidence="2" id="KW-1185">Reference proteome</keyword>
<dbReference type="KEGG" id="rbc:BN938_1064"/>
<reference evidence="1 2" key="1">
    <citation type="journal article" date="2015" name="Genome Announc.">
        <title>Complete Genome Sequence of the Novel Leech Symbiont Mucinivorans hirudinis M3T.</title>
        <authorList>
            <person name="Nelson M.C."/>
            <person name="Bomar L."/>
            <person name="Graf J."/>
        </authorList>
    </citation>
    <scope>NUCLEOTIDE SEQUENCE [LARGE SCALE GENOMIC DNA]</scope>
    <source>
        <strain evidence="2">M3</strain>
    </source>
</reference>